<dbReference type="FunFam" id="3.30.200.20:FF:000178">
    <property type="entry name" value="serine/threonine-protein kinase PBS1-like"/>
    <property type="match status" value="1"/>
</dbReference>
<dbReference type="AlphaFoldDB" id="A0AAV5MBZ4"/>
<dbReference type="PANTHER" id="PTHR27009">
    <property type="entry name" value="RUST RESISTANCE KINASE LR10-RELATED"/>
    <property type="match status" value="1"/>
</dbReference>
<keyword evidence="16" id="KW-1185">Reference proteome</keyword>
<feature type="transmembrane region" description="Helical" evidence="13">
    <location>
        <begin position="235"/>
        <end position="258"/>
    </location>
</feature>
<sequence>MFLSIVTVRGRTLCSSVCGNITNIRHPFRLVGDPPDCGNIGYQLSCENNKTILNFNSGKYYVKKIDYEEGIIRLVDVNLANGSCSFPYFPLSMGEVLWDGRYSGLLTNRQVDFLNCSEDLTDPAYTRVPCLSGNAHHVFVSISDYFFLPDGIPESCVSTSAVPTIYDKSKKNLSYETISKILEEGFDLGWTDGCWDCWSTGAYCNLASEDEPYTYRCNYGDYYAIWEVILALIEAFLTVIILIVRFILLPLVVFGFILHKYITTRKKNKNVDNFVQSRQLGTPKRYSYTDIISMTNNFKNKLGKGGFGSVYMGQLLDGCLVSVKLLETLKVNEENFINEVARIGGICHYNVVQLVGFCSEGSKRALVCEYMPNGSLEKYIFSRRGKAHKFSWEKLQEIALGMAKGIEFLHRGSDECILHFDIKPENILLDQNFTPKIAAFSLAKFYAKSDFVSMRATEGTMGYMAPELISRDFGDVSSKSDVYSFGILLLEMASERRNVDMGSSNAFFPSWAYDQLDGGEIELETVADSEAITVKKLLIIGLWCTQVKASDRPSMSRVVEILQGSINELKMPPRPSLSTPQYVSLREPLSDSPKELLIPESMERSS</sequence>
<dbReference type="PROSITE" id="PS00108">
    <property type="entry name" value="PROTEIN_KINASE_ST"/>
    <property type="match status" value="1"/>
</dbReference>
<dbReference type="InterPro" id="IPR045874">
    <property type="entry name" value="LRK10/LRL21-25-like"/>
</dbReference>
<evidence type="ECO:0000256" key="9">
    <source>
        <dbReference type="ARBA" id="ARBA00022989"/>
    </source>
</evidence>
<keyword evidence="9 13" id="KW-1133">Transmembrane helix</keyword>
<evidence type="ECO:0000256" key="2">
    <source>
        <dbReference type="ARBA" id="ARBA00022527"/>
    </source>
</evidence>
<keyword evidence="6" id="KW-0547">Nucleotide-binding</keyword>
<evidence type="ECO:0000256" key="11">
    <source>
        <dbReference type="ARBA" id="ARBA00023180"/>
    </source>
</evidence>
<keyword evidence="8" id="KW-0067">ATP-binding</keyword>
<dbReference type="Gene3D" id="3.30.200.20">
    <property type="entry name" value="Phosphorylase Kinase, domain 1"/>
    <property type="match status" value="1"/>
</dbReference>
<dbReference type="GO" id="GO:0004674">
    <property type="term" value="F:protein serine/threonine kinase activity"/>
    <property type="evidence" value="ECO:0007669"/>
    <property type="project" value="UniProtKB-KW"/>
</dbReference>
<organism evidence="15 16">
    <name type="scientific">Rubroshorea leprosula</name>
    <dbReference type="NCBI Taxonomy" id="152421"/>
    <lineage>
        <taxon>Eukaryota</taxon>
        <taxon>Viridiplantae</taxon>
        <taxon>Streptophyta</taxon>
        <taxon>Embryophyta</taxon>
        <taxon>Tracheophyta</taxon>
        <taxon>Spermatophyta</taxon>
        <taxon>Magnoliopsida</taxon>
        <taxon>eudicotyledons</taxon>
        <taxon>Gunneridae</taxon>
        <taxon>Pentapetalae</taxon>
        <taxon>rosids</taxon>
        <taxon>malvids</taxon>
        <taxon>Malvales</taxon>
        <taxon>Dipterocarpaceae</taxon>
        <taxon>Rubroshorea</taxon>
    </lineage>
</organism>
<name>A0AAV5MBZ4_9ROSI</name>
<dbReference type="EMBL" id="BPVZ01000225">
    <property type="protein sequence ID" value="GKV47300.1"/>
    <property type="molecule type" value="Genomic_DNA"/>
</dbReference>
<keyword evidence="3" id="KW-0808">Transferase</keyword>
<keyword evidence="10 13" id="KW-0472">Membrane</keyword>
<evidence type="ECO:0000256" key="12">
    <source>
        <dbReference type="SAM" id="MobiDB-lite"/>
    </source>
</evidence>
<keyword evidence="5" id="KW-0732">Signal</keyword>
<comment type="caution">
    <text evidence="15">The sequence shown here is derived from an EMBL/GenBank/DDBJ whole genome shotgun (WGS) entry which is preliminary data.</text>
</comment>
<feature type="region of interest" description="Disordered" evidence="12">
    <location>
        <begin position="572"/>
        <end position="606"/>
    </location>
</feature>
<evidence type="ECO:0000259" key="14">
    <source>
        <dbReference type="PROSITE" id="PS50011"/>
    </source>
</evidence>
<evidence type="ECO:0000256" key="4">
    <source>
        <dbReference type="ARBA" id="ARBA00022692"/>
    </source>
</evidence>
<evidence type="ECO:0000313" key="15">
    <source>
        <dbReference type="EMBL" id="GKV47300.1"/>
    </source>
</evidence>
<keyword evidence="7" id="KW-0418">Kinase</keyword>
<keyword evidence="4 13" id="KW-0812">Transmembrane</keyword>
<accession>A0AAV5MBZ4</accession>
<evidence type="ECO:0000256" key="1">
    <source>
        <dbReference type="ARBA" id="ARBA00004479"/>
    </source>
</evidence>
<dbReference type="SMART" id="SM00220">
    <property type="entry name" value="S_TKc"/>
    <property type="match status" value="1"/>
</dbReference>
<dbReference type="Gene3D" id="1.10.510.10">
    <property type="entry name" value="Transferase(Phosphotransferase) domain 1"/>
    <property type="match status" value="1"/>
</dbReference>
<evidence type="ECO:0000256" key="7">
    <source>
        <dbReference type="ARBA" id="ARBA00022777"/>
    </source>
</evidence>
<evidence type="ECO:0000256" key="10">
    <source>
        <dbReference type="ARBA" id="ARBA00023136"/>
    </source>
</evidence>
<keyword evidence="11" id="KW-0325">Glycoprotein</keyword>
<reference evidence="15 16" key="1">
    <citation type="journal article" date="2021" name="Commun. Biol.">
        <title>The genome of Shorea leprosula (Dipterocarpaceae) highlights the ecological relevance of drought in aseasonal tropical rainforests.</title>
        <authorList>
            <person name="Ng K.K.S."/>
            <person name="Kobayashi M.J."/>
            <person name="Fawcett J.A."/>
            <person name="Hatakeyama M."/>
            <person name="Paape T."/>
            <person name="Ng C.H."/>
            <person name="Ang C.C."/>
            <person name="Tnah L.H."/>
            <person name="Lee C.T."/>
            <person name="Nishiyama T."/>
            <person name="Sese J."/>
            <person name="O'Brien M.J."/>
            <person name="Copetti D."/>
            <person name="Mohd Noor M.I."/>
            <person name="Ong R.C."/>
            <person name="Putra M."/>
            <person name="Sireger I.Z."/>
            <person name="Indrioko S."/>
            <person name="Kosugi Y."/>
            <person name="Izuno A."/>
            <person name="Isagi Y."/>
            <person name="Lee S.L."/>
            <person name="Shimizu K.K."/>
        </authorList>
    </citation>
    <scope>NUCLEOTIDE SEQUENCE [LARGE SCALE GENOMIC DNA]</scope>
    <source>
        <strain evidence="15">214</strain>
    </source>
</reference>
<dbReference type="Pfam" id="PF00069">
    <property type="entry name" value="Pkinase"/>
    <property type="match status" value="1"/>
</dbReference>
<gene>
    <name evidence="15" type="ORF">SLEP1_g54212</name>
</gene>
<dbReference type="GO" id="GO:0030247">
    <property type="term" value="F:polysaccharide binding"/>
    <property type="evidence" value="ECO:0007669"/>
    <property type="project" value="InterPro"/>
</dbReference>
<dbReference type="GO" id="GO:0016020">
    <property type="term" value="C:membrane"/>
    <property type="evidence" value="ECO:0007669"/>
    <property type="project" value="UniProtKB-SubCell"/>
</dbReference>
<dbReference type="InterPro" id="IPR008271">
    <property type="entry name" value="Ser/Thr_kinase_AS"/>
</dbReference>
<evidence type="ECO:0000313" key="16">
    <source>
        <dbReference type="Proteomes" id="UP001054252"/>
    </source>
</evidence>
<dbReference type="InterPro" id="IPR000719">
    <property type="entry name" value="Prot_kinase_dom"/>
</dbReference>
<evidence type="ECO:0000256" key="3">
    <source>
        <dbReference type="ARBA" id="ARBA00022679"/>
    </source>
</evidence>
<feature type="domain" description="Protein kinase" evidence="14">
    <location>
        <begin position="296"/>
        <end position="566"/>
    </location>
</feature>
<dbReference type="InterPro" id="IPR025287">
    <property type="entry name" value="WAK_GUB"/>
</dbReference>
<keyword evidence="2" id="KW-0723">Serine/threonine-protein kinase</keyword>
<evidence type="ECO:0000256" key="5">
    <source>
        <dbReference type="ARBA" id="ARBA00022729"/>
    </source>
</evidence>
<dbReference type="FunFam" id="1.10.510.10:FF:000590">
    <property type="entry name" value="PR5-like receptor kinase"/>
    <property type="match status" value="1"/>
</dbReference>
<protein>
    <recommendedName>
        <fullName evidence="14">Protein kinase domain-containing protein</fullName>
    </recommendedName>
</protein>
<evidence type="ECO:0000256" key="6">
    <source>
        <dbReference type="ARBA" id="ARBA00022741"/>
    </source>
</evidence>
<dbReference type="Pfam" id="PF13947">
    <property type="entry name" value="GUB_WAK_bind"/>
    <property type="match status" value="1"/>
</dbReference>
<comment type="subcellular location">
    <subcellularLocation>
        <location evidence="1">Membrane</location>
        <topology evidence="1">Single-pass type I membrane protein</topology>
    </subcellularLocation>
</comment>
<evidence type="ECO:0000256" key="8">
    <source>
        <dbReference type="ARBA" id="ARBA00022840"/>
    </source>
</evidence>
<evidence type="ECO:0000256" key="13">
    <source>
        <dbReference type="SAM" id="Phobius"/>
    </source>
</evidence>
<dbReference type="Proteomes" id="UP001054252">
    <property type="component" value="Unassembled WGS sequence"/>
</dbReference>
<dbReference type="PROSITE" id="PS50011">
    <property type="entry name" value="PROTEIN_KINASE_DOM"/>
    <property type="match status" value="1"/>
</dbReference>
<dbReference type="GO" id="GO:0005524">
    <property type="term" value="F:ATP binding"/>
    <property type="evidence" value="ECO:0007669"/>
    <property type="project" value="UniProtKB-KW"/>
</dbReference>
<dbReference type="InterPro" id="IPR011009">
    <property type="entry name" value="Kinase-like_dom_sf"/>
</dbReference>
<dbReference type="SUPFAM" id="SSF56112">
    <property type="entry name" value="Protein kinase-like (PK-like)"/>
    <property type="match status" value="1"/>
</dbReference>
<proteinExistence type="predicted"/>